<evidence type="ECO:0000256" key="6">
    <source>
        <dbReference type="ARBA" id="ARBA00023016"/>
    </source>
</evidence>
<evidence type="ECO:0000256" key="5">
    <source>
        <dbReference type="ARBA" id="ARBA00022833"/>
    </source>
</evidence>
<keyword evidence="6" id="KW-0346">Stress response</keyword>
<dbReference type="InterPro" id="IPR008971">
    <property type="entry name" value="HSP40/DnaJ_pept-bd"/>
</dbReference>
<keyword evidence="3" id="KW-0677">Repeat</keyword>
<keyword evidence="12" id="KW-1185">Reference proteome</keyword>
<proteinExistence type="predicted"/>
<feature type="zinc finger region" description="CR-type" evidence="7">
    <location>
        <begin position="149"/>
        <end position="226"/>
    </location>
</feature>
<evidence type="ECO:0000256" key="2">
    <source>
        <dbReference type="ARBA" id="ARBA00022723"/>
    </source>
</evidence>
<organism evidence="11 12">
    <name type="scientific">Pseudaquabacterium rugosum</name>
    <dbReference type="NCBI Taxonomy" id="2984194"/>
    <lineage>
        <taxon>Bacteria</taxon>
        <taxon>Pseudomonadati</taxon>
        <taxon>Pseudomonadota</taxon>
        <taxon>Betaproteobacteria</taxon>
        <taxon>Burkholderiales</taxon>
        <taxon>Sphaerotilaceae</taxon>
        <taxon>Pseudaquabacterium</taxon>
    </lineage>
</organism>
<dbReference type="Gene3D" id="1.10.287.110">
    <property type="entry name" value="DnaJ domain"/>
    <property type="match status" value="1"/>
</dbReference>
<evidence type="ECO:0000256" key="7">
    <source>
        <dbReference type="PROSITE-ProRule" id="PRU00546"/>
    </source>
</evidence>
<dbReference type="PROSITE" id="PS51188">
    <property type="entry name" value="ZF_CR"/>
    <property type="match status" value="1"/>
</dbReference>
<gene>
    <name evidence="11" type="ORF">AACH11_22925</name>
</gene>
<dbReference type="PANTHER" id="PTHR43096:SF10">
    <property type="entry name" value="CHAPERONE PROTEIN DNAJ A6, CHLOROPLASTIC"/>
    <property type="match status" value="1"/>
</dbReference>
<accession>A0ABU9BFV3</accession>
<feature type="domain" description="J" evidence="9">
    <location>
        <begin position="5"/>
        <end position="69"/>
    </location>
</feature>
<sequence>MDIDDAYSELGLRPGASAAAVKAAWRRLVSHWHPDRNPAAEAAALMQRINAAYDRIRLATVREAGADDGPPGGDAPREPASGARPQAREAHAGAAGGGAGPRAASGTGAGGAGESGEAGGAGSADADADGPPRVVRRRVRLSLEEAVRGATRSLRGRLREQCGACAGSGHAGEPLGCASCRGSGQRRSDWWVAWPPRSTPCEDCGGTGLRQQPCPVCEGAGALTRHYRCTVRLPPGLRDGDRLSADGGGGHRGGFDGRLALEVRWTPHPLLRVDAEGLLRSELPVDGCAWLAERWVEVPSPTGALQMRLRRGRLVYRLPGQGLPQARGADAARGDLVVTVTPVFAPTLDAEQQALLERLAAIAEAHPPPALRAWQQRLQAWRDADAAGA</sequence>
<dbReference type="Pfam" id="PF00226">
    <property type="entry name" value="DnaJ"/>
    <property type="match status" value="1"/>
</dbReference>
<keyword evidence="4 7" id="KW-0863">Zinc-finger</keyword>
<evidence type="ECO:0000313" key="12">
    <source>
        <dbReference type="Proteomes" id="UP001368500"/>
    </source>
</evidence>
<evidence type="ECO:0000256" key="8">
    <source>
        <dbReference type="SAM" id="MobiDB-lite"/>
    </source>
</evidence>
<evidence type="ECO:0000256" key="4">
    <source>
        <dbReference type="ARBA" id="ARBA00022771"/>
    </source>
</evidence>
<dbReference type="InterPro" id="IPR001623">
    <property type="entry name" value="DnaJ_domain"/>
</dbReference>
<dbReference type="EMBL" id="JBBUTF010000031">
    <property type="protein sequence ID" value="MEK8028824.1"/>
    <property type="molecule type" value="Genomic_DNA"/>
</dbReference>
<keyword evidence="2 7" id="KW-0479">Metal-binding</keyword>
<dbReference type="SUPFAM" id="SSF46565">
    <property type="entry name" value="Chaperone J-domain"/>
    <property type="match status" value="1"/>
</dbReference>
<feature type="compositionally biased region" description="Low complexity" evidence="8">
    <location>
        <begin position="123"/>
        <end position="133"/>
    </location>
</feature>
<keyword evidence="1" id="KW-0235">DNA replication</keyword>
<keyword evidence="5 7" id="KW-0862">Zinc</keyword>
<evidence type="ECO:0000259" key="10">
    <source>
        <dbReference type="PROSITE" id="PS51188"/>
    </source>
</evidence>
<evidence type="ECO:0000313" key="11">
    <source>
        <dbReference type="EMBL" id="MEK8028824.1"/>
    </source>
</evidence>
<dbReference type="SUPFAM" id="SSF49493">
    <property type="entry name" value="HSP40/DnaJ peptide-binding domain"/>
    <property type="match status" value="1"/>
</dbReference>
<reference evidence="11 12" key="1">
    <citation type="submission" date="2024-04" db="EMBL/GenBank/DDBJ databases">
        <title>Novel species of the genus Ideonella isolated from streams.</title>
        <authorList>
            <person name="Lu H."/>
        </authorList>
    </citation>
    <scope>NUCLEOTIDE SEQUENCE [LARGE SCALE GENOMIC DNA]</scope>
    <source>
        <strain evidence="11 12">BYS139W</strain>
    </source>
</reference>
<evidence type="ECO:0000256" key="1">
    <source>
        <dbReference type="ARBA" id="ARBA00022705"/>
    </source>
</evidence>
<name>A0ABU9BFV3_9BURK</name>
<dbReference type="CDD" id="cd10719">
    <property type="entry name" value="DnaJ_zf"/>
    <property type="match status" value="1"/>
</dbReference>
<comment type="caution">
    <text evidence="11">The sequence shown here is derived from an EMBL/GenBank/DDBJ whole genome shotgun (WGS) entry which is preliminary data.</text>
</comment>
<dbReference type="SMART" id="SM00271">
    <property type="entry name" value="DnaJ"/>
    <property type="match status" value="1"/>
</dbReference>
<dbReference type="PANTHER" id="PTHR43096">
    <property type="entry name" value="DNAJ HOMOLOG 1, MITOCHONDRIAL-RELATED"/>
    <property type="match status" value="1"/>
</dbReference>
<feature type="domain" description="CR-type" evidence="10">
    <location>
        <begin position="149"/>
        <end position="226"/>
    </location>
</feature>
<dbReference type="Gene3D" id="2.60.260.20">
    <property type="entry name" value="Urease metallochaperone UreE, N-terminal domain"/>
    <property type="match status" value="2"/>
</dbReference>
<dbReference type="Proteomes" id="UP001368500">
    <property type="component" value="Unassembled WGS sequence"/>
</dbReference>
<dbReference type="Gene3D" id="2.10.230.10">
    <property type="entry name" value="Heat shock protein DnaJ, cysteine-rich domain"/>
    <property type="match status" value="1"/>
</dbReference>
<dbReference type="InterPro" id="IPR036869">
    <property type="entry name" value="J_dom_sf"/>
</dbReference>
<evidence type="ECO:0000256" key="3">
    <source>
        <dbReference type="ARBA" id="ARBA00022737"/>
    </source>
</evidence>
<dbReference type="PROSITE" id="PS50076">
    <property type="entry name" value="DNAJ_2"/>
    <property type="match status" value="1"/>
</dbReference>
<feature type="compositionally biased region" description="Gly residues" evidence="8">
    <location>
        <begin position="107"/>
        <end position="122"/>
    </location>
</feature>
<evidence type="ECO:0000259" key="9">
    <source>
        <dbReference type="PROSITE" id="PS50076"/>
    </source>
</evidence>
<dbReference type="SUPFAM" id="SSF57938">
    <property type="entry name" value="DnaJ/Hsp40 cysteine-rich domain"/>
    <property type="match status" value="1"/>
</dbReference>
<dbReference type="InterPro" id="IPR002939">
    <property type="entry name" value="DnaJ_C"/>
</dbReference>
<dbReference type="InterPro" id="IPR001305">
    <property type="entry name" value="HSP_DnaJ_Cys-rich_dom"/>
</dbReference>
<dbReference type="RefSeq" id="WP_341376611.1">
    <property type="nucleotide sequence ID" value="NZ_JBBUTF010000031.1"/>
</dbReference>
<dbReference type="InterPro" id="IPR036410">
    <property type="entry name" value="HSP_DnaJ_Cys-rich_dom_sf"/>
</dbReference>
<feature type="region of interest" description="Disordered" evidence="8">
    <location>
        <begin position="63"/>
        <end position="133"/>
    </location>
</feature>
<protein>
    <submittedName>
        <fullName evidence="11">DnaJ C-terminal domain-containing protein</fullName>
    </submittedName>
</protein>
<dbReference type="Pfam" id="PF01556">
    <property type="entry name" value="DnaJ_C"/>
    <property type="match status" value="1"/>
</dbReference>
<dbReference type="CDD" id="cd06257">
    <property type="entry name" value="DnaJ"/>
    <property type="match status" value="1"/>
</dbReference>